<dbReference type="Proteomes" id="UP000001055">
    <property type="component" value="Unassembled WGS sequence"/>
</dbReference>
<dbReference type="KEGG" id="pno:SNOG_13955"/>
<protein>
    <submittedName>
        <fullName evidence="1">Uncharacterized protein</fullName>
    </submittedName>
</protein>
<proteinExistence type="predicted"/>
<reference evidence="2" key="1">
    <citation type="journal article" date="2007" name="Plant Cell">
        <title>Dothideomycete-plant interactions illuminated by genome sequencing and EST analysis of the wheat pathogen Stagonospora nodorum.</title>
        <authorList>
            <person name="Hane J.K."/>
            <person name="Lowe R.G."/>
            <person name="Solomon P.S."/>
            <person name="Tan K.C."/>
            <person name="Schoch C.L."/>
            <person name="Spatafora J.W."/>
            <person name="Crous P.W."/>
            <person name="Kodira C."/>
            <person name="Birren B.W."/>
            <person name="Galagan J.E."/>
            <person name="Torriani S.F."/>
            <person name="McDonald B.A."/>
            <person name="Oliver R.P."/>
        </authorList>
    </citation>
    <scope>NUCLEOTIDE SEQUENCE [LARGE SCALE GENOMIC DNA]</scope>
    <source>
        <strain evidence="2">SN15 / ATCC MYA-4574 / FGSC 10173</strain>
    </source>
</reference>
<dbReference type="AlphaFoldDB" id="Q0U2T6"/>
<sequence>MARKTWPFGSSSMVQPLGLVVAVPMKRKCMQERAMAKLLKSEFHYHHLYRYCVWNEKSAVLFALAFTYLNLQPVTNTLEKKRALLKTIAYLFYQLILSRLHEKFGNLRAFVSGVASGDNGPARNHASFLQLGKLSAGLVQERSVGFLSRDVLTIFPQAILHLFITFDCNVTL</sequence>
<dbReference type="InParanoid" id="Q0U2T6"/>
<accession>Q0U2T6</accession>
<gene>
    <name evidence="1" type="ORF">SNOG_13955</name>
</gene>
<dbReference type="GeneID" id="5981078"/>
<name>Q0U2T6_PHANO</name>
<dbReference type="RefSeq" id="XP_001804155.1">
    <property type="nucleotide sequence ID" value="XM_001804103.1"/>
</dbReference>
<evidence type="ECO:0000313" key="2">
    <source>
        <dbReference type="Proteomes" id="UP000001055"/>
    </source>
</evidence>
<organism evidence="1 2">
    <name type="scientific">Phaeosphaeria nodorum (strain SN15 / ATCC MYA-4574 / FGSC 10173)</name>
    <name type="common">Glume blotch fungus</name>
    <name type="synonym">Parastagonospora nodorum</name>
    <dbReference type="NCBI Taxonomy" id="321614"/>
    <lineage>
        <taxon>Eukaryota</taxon>
        <taxon>Fungi</taxon>
        <taxon>Dikarya</taxon>
        <taxon>Ascomycota</taxon>
        <taxon>Pezizomycotina</taxon>
        <taxon>Dothideomycetes</taxon>
        <taxon>Pleosporomycetidae</taxon>
        <taxon>Pleosporales</taxon>
        <taxon>Pleosporineae</taxon>
        <taxon>Phaeosphaeriaceae</taxon>
        <taxon>Parastagonospora</taxon>
    </lineage>
</organism>
<dbReference type="EMBL" id="CH445353">
    <property type="protein sequence ID" value="EAT78580.1"/>
    <property type="molecule type" value="Genomic_DNA"/>
</dbReference>
<evidence type="ECO:0000313" key="1">
    <source>
        <dbReference type="EMBL" id="EAT78580.1"/>
    </source>
</evidence>